<keyword evidence="5" id="KW-1185">Reference proteome</keyword>
<dbReference type="OrthoDB" id="9846978at2"/>
<evidence type="ECO:0000313" key="5">
    <source>
        <dbReference type="Proteomes" id="UP000004662"/>
    </source>
</evidence>
<feature type="compositionally biased region" description="Low complexity" evidence="2">
    <location>
        <begin position="115"/>
        <end position="130"/>
    </location>
</feature>
<sequence>MDRQTFPWGRVAAAGVLVLLLVLAGVVWLGFATERLRTDVLAVERAVREMPPPLPPVPAKDVSGLEAEIKALREAMAKLSSRVEALRAAEDTKALERLTAEIRALSGRVEGLSAKAAPAATGKAGKSGAAGKKEKTPAVRETPGDEAPPRPYYGPGYPGWPGY</sequence>
<dbReference type="AlphaFoldDB" id="G7Q8A4"/>
<keyword evidence="3" id="KW-0472">Membrane</keyword>
<protein>
    <submittedName>
        <fullName evidence="4">Uncharacterized protein</fullName>
    </submittedName>
</protein>
<name>G7Q8A4_9BACT</name>
<accession>G7Q8A4</accession>
<feature type="transmembrane region" description="Helical" evidence="3">
    <location>
        <begin position="12"/>
        <end position="31"/>
    </location>
</feature>
<reference evidence="5" key="1">
    <citation type="journal article" date="2015" name="Genome Announc.">
        <title>High-Quality Draft Genome Sequence of Desulfovibrio carbinoliphilus FW-101-2B, an Organic Acid-Oxidizing Sulfate-Reducing Bacterium Isolated from Uranium(VI)-Contaminated Groundwater.</title>
        <authorList>
            <person name="Ramsay B.D."/>
            <person name="Hwang C."/>
            <person name="Woo H.L."/>
            <person name="Carroll S.L."/>
            <person name="Lucas S."/>
            <person name="Han J."/>
            <person name="Lapidus A.L."/>
            <person name="Cheng J.F."/>
            <person name="Goodwin L.A."/>
            <person name="Pitluck S."/>
            <person name="Peters L."/>
            <person name="Chertkov O."/>
            <person name="Held B."/>
            <person name="Detter J.C."/>
            <person name="Han C.S."/>
            <person name="Tapia R."/>
            <person name="Land M.L."/>
            <person name="Hauser L.J."/>
            <person name="Kyrpides N.C."/>
            <person name="Ivanova N.N."/>
            <person name="Mikhailova N."/>
            <person name="Pagani I."/>
            <person name="Woyke T."/>
            <person name="Arkin A.P."/>
            <person name="Dehal P."/>
            <person name="Chivian D."/>
            <person name="Criddle C.S."/>
            <person name="Wu W."/>
            <person name="Chakraborty R."/>
            <person name="Hazen T.C."/>
            <person name="Fields M.W."/>
        </authorList>
    </citation>
    <scope>NUCLEOTIDE SEQUENCE [LARGE SCALE GENOMIC DNA]</scope>
    <source>
        <strain evidence="5">FW-101-2B</strain>
    </source>
</reference>
<feature type="coiled-coil region" evidence="1">
    <location>
        <begin position="62"/>
        <end position="115"/>
    </location>
</feature>
<evidence type="ECO:0000313" key="4">
    <source>
        <dbReference type="EMBL" id="EHJ48118.1"/>
    </source>
</evidence>
<feature type="region of interest" description="Disordered" evidence="2">
    <location>
        <begin position="115"/>
        <end position="163"/>
    </location>
</feature>
<dbReference type="HOGENOM" id="CLU_1624494_0_0_7"/>
<dbReference type="EMBL" id="CM001368">
    <property type="protein sequence ID" value="EHJ48118.1"/>
    <property type="molecule type" value="Genomic_DNA"/>
</dbReference>
<keyword evidence="3" id="KW-1133">Transmembrane helix</keyword>
<proteinExistence type="predicted"/>
<keyword evidence="1" id="KW-0175">Coiled coil</keyword>
<dbReference type="eggNOG" id="ENOG5031GPC">
    <property type="taxonomic scope" value="Bacteria"/>
</dbReference>
<evidence type="ECO:0000256" key="2">
    <source>
        <dbReference type="SAM" id="MobiDB-lite"/>
    </source>
</evidence>
<evidence type="ECO:0000256" key="3">
    <source>
        <dbReference type="SAM" id="Phobius"/>
    </source>
</evidence>
<dbReference type="Proteomes" id="UP000004662">
    <property type="component" value="Chromosome"/>
</dbReference>
<organism evidence="4 5">
    <name type="scientific">Solidesulfovibrio carbinoliphilus subsp. oakridgensis</name>
    <dbReference type="NCBI Taxonomy" id="694327"/>
    <lineage>
        <taxon>Bacteria</taxon>
        <taxon>Pseudomonadati</taxon>
        <taxon>Thermodesulfobacteriota</taxon>
        <taxon>Desulfovibrionia</taxon>
        <taxon>Desulfovibrionales</taxon>
        <taxon>Desulfovibrionaceae</taxon>
        <taxon>Solidesulfovibrio</taxon>
    </lineage>
</organism>
<dbReference type="RefSeq" id="WP_009181501.1">
    <property type="nucleotide sequence ID" value="NZ_CM001368.1"/>
</dbReference>
<keyword evidence="3" id="KW-0812">Transmembrane</keyword>
<dbReference type="STRING" id="694327.DFW101_2112"/>
<evidence type="ECO:0000256" key="1">
    <source>
        <dbReference type="SAM" id="Coils"/>
    </source>
</evidence>
<gene>
    <name evidence="4" type="ORF">DFW101_2112</name>
</gene>